<name>A0A6G4WYP6_9ACTN</name>
<sequence length="342" mass="36973">MLEVLGVSAKAEAAYRAMLARPDLGVPQLAAELGWNISDVRAALDELARLSLVRQTDQQPGGLLLVNPEVSLVSLLARQETELTERQREIISGRLAVNQIVAEYVDSVQNQRRLEVEELTGIDTVRARLAELTQGCTSEVMDFTTGGGQSDASRDASRPLDQELLERGVRMRSLYLESVTNHPDTVSYLEWLTGLGARVRLAPSLPLRMVIFDRESAIVPSNPDNTSVGALLLRGKSLVSALCGLFEHIWETSPPFGGSAPRDDGTGLSSQARAVLRLLARGHTDEVVARKLGVSVRTARRVTAELMAALGARSRFQAGVIAGELGWLQGPHAASDSPRPES</sequence>
<dbReference type="InterPro" id="IPR000792">
    <property type="entry name" value="Tscrpt_reg_LuxR_C"/>
</dbReference>
<comment type="caution">
    <text evidence="2">The sequence shown here is derived from an EMBL/GenBank/DDBJ whole genome shotgun (WGS) entry which is preliminary data.</text>
</comment>
<dbReference type="Gene3D" id="1.10.10.10">
    <property type="entry name" value="Winged helix-like DNA-binding domain superfamily/Winged helix DNA-binding domain"/>
    <property type="match status" value="2"/>
</dbReference>
<dbReference type="InterPro" id="IPR051797">
    <property type="entry name" value="TrmB-like"/>
</dbReference>
<feature type="domain" description="HTH luxR-type" evidence="1">
    <location>
        <begin position="261"/>
        <end position="326"/>
    </location>
</feature>
<dbReference type="RefSeq" id="WP_165299908.1">
    <property type="nucleotide sequence ID" value="NZ_JAAKZZ010000178.1"/>
</dbReference>
<dbReference type="PROSITE" id="PS50043">
    <property type="entry name" value="HTH_LUXR_2"/>
    <property type="match status" value="1"/>
</dbReference>
<dbReference type="InterPro" id="IPR036388">
    <property type="entry name" value="WH-like_DNA-bd_sf"/>
</dbReference>
<dbReference type="InterPro" id="IPR016032">
    <property type="entry name" value="Sig_transdc_resp-reg_C-effctor"/>
</dbReference>
<evidence type="ECO:0000313" key="3">
    <source>
        <dbReference type="Proteomes" id="UP000477722"/>
    </source>
</evidence>
<evidence type="ECO:0000313" key="2">
    <source>
        <dbReference type="EMBL" id="NGO70238.1"/>
    </source>
</evidence>
<dbReference type="SUPFAM" id="SSF46894">
    <property type="entry name" value="C-terminal effector domain of the bipartite response regulators"/>
    <property type="match status" value="1"/>
</dbReference>
<reference evidence="2 3" key="1">
    <citation type="submission" date="2020-02" db="EMBL/GenBank/DDBJ databases">
        <title>Whole-genome analyses of novel actinobacteria.</title>
        <authorList>
            <person name="Sahin N."/>
            <person name="Tatar D."/>
        </authorList>
    </citation>
    <scope>NUCLEOTIDE SEQUENCE [LARGE SCALE GENOMIC DNA]</scope>
    <source>
        <strain evidence="2 3">SB3404</strain>
    </source>
</reference>
<dbReference type="Proteomes" id="UP000477722">
    <property type="component" value="Unassembled WGS sequence"/>
</dbReference>
<dbReference type="GO" id="GO:0006355">
    <property type="term" value="P:regulation of DNA-templated transcription"/>
    <property type="evidence" value="ECO:0007669"/>
    <property type="project" value="InterPro"/>
</dbReference>
<dbReference type="GO" id="GO:0003677">
    <property type="term" value="F:DNA binding"/>
    <property type="evidence" value="ECO:0007669"/>
    <property type="project" value="InterPro"/>
</dbReference>
<dbReference type="AlphaFoldDB" id="A0A6G4WYP6"/>
<dbReference type="Pfam" id="PF00196">
    <property type="entry name" value="GerE"/>
    <property type="match status" value="1"/>
</dbReference>
<protein>
    <submittedName>
        <fullName evidence="2">Helix-turn-helix transcriptional regulator</fullName>
    </submittedName>
</protein>
<dbReference type="PANTHER" id="PTHR34293">
    <property type="entry name" value="HTH-TYPE TRANSCRIPTIONAL REGULATOR TRMBL2"/>
    <property type="match status" value="1"/>
</dbReference>
<dbReference type="EMBL" id="JAAKZZ010000178">
    <property type="protein sequence ID" value="NGO70238.1"/>
    <property type="molecule type" value="Genomic_DNA"/>
</dbReference>
<dbReference type="PANTHER" id="PTHR34293:SF1">
    <property type="entry name" value="HTH-TYPE TRANSCRIPTIONAL REGULATOR TRMBL2"/>
    <property type="match status" value="1"/>
</dbReference>
<organism evidence="2 3">
    <name type="scientific">Streptomyces boncukensis</name>
    <dbReference type="NCBI Taxonomy" id="2711219"/>
    <lineage>
        <taxon>Bacteria</taxon>
        <taxon>Bacillati</taxon>
        <taxon>Actinomycetota</taxon>
        <taxon>Actinomycetes</taxon>
        <taxon>Kitasatosporales</taxon>
        <taxon>Streptomycetaceae</taxon>
        <taxon>Streptomyces</taxon>
    </lineage>
</organism>
<accession>A0A6G4WYP6</accession>
<proteinExistence type="predicted"/>
<keyword evidence="3" id="KW-1185">Reference proteome</keyword>
<dbReference type="SMART" id="SM00421">
    <property type="entry name" value="HTH_LUXR"/>
    <property type="match status" value="1"/>
</dbReference>
<evidence type="ECO:0000259" key="1">
    <source>
        <dbReference type="PROSITE" id="PS50043"/>
    </source>
</evidence>
<gene>
    <name evidence="2" type="ORF">G5C65_18160</name>
</gene>